<feature type="compositionally biased region" description="Basic residues" evidence="6">
    <location>
        <begin position="1"/>
        <end position="23"/>
    </location>
</feature>
<evidence type="ECO:0000256" key="2">
    <source>
        <dbReference type="ARBA" id="ARBA00018339"/>
    </source>
</evidence>
<dbReference type="PIRSF" id="PIRSF017302">
    <property type="entry name" value="Gltscr2"/>
    <property type="match status" value="1"/>
</dbReference>
<dbReference type="GO" id="GO:0000027">
    <property type="term" value="P:ribosomal large subunit assembly"/>
    <property type="evidence" value="ECO:0007669"/>
    <property type="project" value="UniProtKB-UniRule"/>
</dbReference>
<evidence type="ECO:0000256" key="4">
    <source>
        <dbReference type="ARBA" id="ARBA00023242"/>
    </source>
</evidence>
<feature type="compositionally biased region" description="Acidic residues" evidence="6">
    <location>
        <begin position="258"/>
        <end position="271"/>
    </location>
</feature>
<reference evidence="7" key="1">
    <citation type="submission" date="2020-10" db="EMBL/GenBank/DDBJ databases">
        <title>Unveiling of a novel bifunctional photoreceptor, Dualchrome1, isolated from a cosmopolitan green alga.</title>
        <authorList>
            <person name="Suzuki S."/>
            <person name="Kawachi M."/>
        </authorList>
    </citation>
    <scope>NUCLEOTIDE SEQUENCE</scope>
    <source>
        <strain evidence="7">NIES 2893</strain>
    </source>
</reference>
<keyword evidence="8" id="KW-1185">Reference proteome</keyword>
<accession>A0A830HTV6</accession>
<dbReference type="PANTHER" id="PTHR14211:SF7">
    <property type="entry name" value="RIBOSOME BIOGENESIS PROTEIN NOP53"/>
    <property type="match status" value="1"/>
</dbReference>
<sequence>MPPFGKKSKKKVSLAKKTKRAWRKLPDAAQSPEASLASLRALTGVSSMKSAELFTISHDKKDASSSGKASKKKTLYLDNLLDRTGMPVVPWGTRNQHGKTGVQRPQKPTEAPPQKTKTTSDAASQPSKRKRTSASEAIAAAARLRGDDVDEDLLGHDTHDAWGDANNATTKKHAKNKTKTVMTNERRMTAPPAVVVDLPGCSYNPDPEYHADAIATAVAAEASKLDRAHLRPKPPPEYVPWSALDDMDELGLLQVDEPTSDDDDDDDDEDSEGIHGPGDGGESTAVATPTKHPGKGGGRGGDLYSTAGLTPAEVNRKRRAKERDAEERRAKEQRRVKGDLGQLKKLAREVDEEEKAREEARERRKAEEAQRMASRPLRLSKHLYQSPDLQVLTTDEAANSSLRTLAAPAFSSLVVDRYKHLQRRGMLEVNRKQEMRRPSRKIKHVERDRMWETSRVFAPPCPRPAPKQS</sequence>
<keyword evidence="4 5" id="KW-0539">Nucleus</keyword>
<feature type="region of interest" description="Disordered" evidence="6">
    <location>
        <begin position="1"/>
        <end position="35"/>
    </location>
</feature>
<dbReference type="GO" id="GO:0006364">
    <property type="term" value="P:rRNA processing"/>
    <property type="evidence" value="ECO:0007669"/>
    <property type="project" value="TreeGrafter"/>
</dbReference>
<evidence type="ECO:0000313" key="8">
    <source>
        <dbReference type="Proteomes" id="UP000660262"/>
    </source>
</evidence>
<feature type="compositionally biased region" description="Basic and acidic residues" evidence="6">
    <location>
        <begin position="346"/>
        <end position="370"/>
    </location>
</feature>
<evidence type="ECO:0000256" key="3">
    <source>
        <dbReference type="ARBA" id="ARBA00022517"/>
    </source>
</evidence>
<dbReference type="PANTHER" id="PTHR14211">
    <property type="entry name" value="GLIOMA SUPPRESSOR CANDIDATE REGION GENE 2"/>
    <property type="match status" value="1"/>
</dbReference>
<dbReference type="Pfam" id="PF07767">
    <property type="entry name" value="Nop53"/>
    <property type="match status" value="1"/>
</dbReference>
<feature type="region of interest" description="Disordered" evidence="6">
    <location>
        <begin position="226"/>
        <end position="381"/>
    </location>
</feature>
<dbReference type="OrthoDB" id="515203at2759"/>
<organism evidence="7 8">
    <name type="scientific">Pycnococcus provasolii</name>
    <dbReference type="NCBI Taxonomy" id="41880"/>
    <lineage>
        <taxon>Eukaryota</taxon>
        <taxon>Viridiplantae</taxon>
        <taxon>Chlorophyta</taxon>
        <taxon>Pseudoscourfieldiophyceae</taxon>
        <taxon>Pseudoscourfieldiales</taxon>
        <taxon>Pycnococcaceae</taxon>
        <taxon>Pycnococcus</taxon>
    </lineage>
</organism>
<dbReference type="EMBL" id="BNJQ01000030">
    <property type="protein sequence ID" value="GHP10552.1"/>
    <property type="molecule type" value="Genomic_DNA"/>
</dbReference>
<dbReference type="GO" id="GO:0005654">
    <property type="term" value="C:nucleoplasm"/>
    <property type="evidence" value="ECO:0007669"/>
    <property type="project" value="UniProtKB-SubCell"/>
</dbReference>
<dbReference type="Proteomes" id="UP000660262">
    <property type="component" value="Unassembled WGS sequence"/>
</dbReference>
<comment type="similarity">
    <text evidence="1 5">Belongs to the NOP53 family.</text>
</comment>
<name>A0A830HTV6_9CHLO</name>
<evidence type="ECO:0000256" key="1">
    <source>
        <dbReference type="ARBA" id="ARBA00008838"/>
    </source>
</evidence>
<feature type="compositionally biased region" description="Basic and acidic residues" evidence="6">
    <location>
        <begin position="321"/>
        <end position="338"/>
    </location>
</feature>
<feature type="region of interest" description="Disordered" evidence="6">
    <location>
        <begin position="430"/>
        <end position="469"/>
    </location>
</feature>
<feature type="region of interest" description="Disordered" evidence="6">
    <location>
        <begin position="54"/>
        <end position="137"/>
    </location>
</feature>
<protein>
    <recommendedName>
        <fullName evidence="2 5">Ribosome biogenesis protein NOP53</fullName>
    </recommendedName>
</protein>
<proteinExistence type="inferred from homology"/>
<feature type="compositionally biased region" description="Polar residues" evidence="6">
    <location>
        <begin position="115"/>
        <end position="126"/>
    </location>
</feature>
<comment type="function">
    <text evidence="5">May play a role in ribosome biogenesis.</text>
</comment>
<dbReference type="InterPro" id="IPR011687">
    <property type="entry name" value="Nop53/GLTSCR2"/>
</dbReference>
<evidence type="ECO:0000256" key="5">
    <source>
        <dbReference type="PIRNR" id="PIRNR017302"/>
    </source>
</evidence>
<evidence type="ECO:0000256" key="6">
    <source>
        <dbReference type="SAM" id="MobiDB-lite"/>
    </source>
</evidence>
<evidence type="ECO:0000313" key="7">
    <source>
        <dbReference type="EMBL" id="GHP10552.1"/>
    </source>
</evidence>
<gene>
    <name evidence="7" type="ORF">PPROV_000928300</name>
</gene>
<feature type="compositionally biased region" description="Pro residues" evidence="6">
    <location>
        <begin position="459"/>
        <end position="469"/>
    </location>
</feature>
<dbReference type="GO" id="GO:0008097">
    <property type="term" value="F:5S rRNA binding"/>
    <property type="evidence" value="ECO:0007669"/>
    <property type="project" value="TreeGrafter"/>
</dbReference>
<keyword evidence="3 5" id="KW-0690">Ribosome biogenesis</keyword>
<comment type="subcellular location">
    <subcellularLocation>
        <location evidence="5">Nucleus</location>
        <location evidence="5">Nucleolus</location>
    </subcellularLocation>
    <subcellularLocation>
        <location evidence="5">Nucleus</location>
        <location evidence="5">Nucleoplasm</location>
    </subcellularLocation>
</comment>
<feature type="region of interest" description="Disordered" evidence="6">
    <location>
        <begin position="159"/>
        <end position="188"/>
    </location>
</feature>
<dbReference type="AlphaFoldDB" id="A0A830HTV6"/>
<dbReference type="GO" id="GO:0005730">
    <property type="term" value="C:nucleolus"/>
    <property type="evidence" value="ECO:0007669"/>
    <property type="project" value="UniProtKB-SubCell"/>
</dbReference>
<comment type="caution">
    <text evidence="7">The sequence shown here is derived from an EMBL/GenBank/DDBJ whole genome shotgun (WGS) entry which is preliminary data.</text>
</comment>